<accession>A0ABD0UDH7</accession>
<feature type="transmembrane region" description="Helical" evidence="1">
    <location>
        <begin position="144"/>
        <end position="166"/>
    </location>
</feature>
<feature type="transmembrane region" description="Helical" evidence="1">
    <location>
        <begin position="172"/>
        <end position="194"/>
    </location>
</feature>
<reference evidence="2 3" key="1">
    <citation type="journal article" date="2024" name="Plant Biotechnol. J.">
        <title>Dendrobium thyrsiflorum genome and its molecular insights into genes involved in important horticultural traits.</title>
        <authorList>
            <person name="Chen B."/>
            <person name="Wang J.Y."/>
            <person name="Zheng P.J."/>
            <person name="Li K.L."/>
            <person name="Liang Y.M."/>
            <person name="Chen X.F."/>
            <person name="Zhang C."/>
            <person name="Zhao X."/>
            <person name="He X."/>
            <person name="Zhang G.Q."/>
            <person name="Liu Z.J."/>
            <person name="Xu Q."/>
        </authorList>
    </citation>
    <scope>NUCLEOTIDE SEQUENCE [LARGE SCALE GENOMIC DNA]</scope>
    <source>
        <strain evidence="2">GZMU011</strain>
    </source>
</reference>
<sequence>MSSTPATKSCSPSDPNDSSHIPFISKINFRSLWNSLKKWIKRPKHIALFIWSLFVALGLIILALLMTGILNKTIPSNNKREHWSENINQVLNALFTIIALYEHPKFFYQLTLLLRWRAGDEIELRKVYTKNGVSKPNERKHMMIVVILLHITCFAQYVLCGLYWFYTSTTRPNWALNLSIGIGTAAPIIVLLYIRYGPLCRTNEEDEEVQKHEEFKQGIIVKSPEWIGGLFDCMEENNVACLSFFCTFYVFGWNMERLGFGNKFVHIITFTVVCISPIFIFYITSLKVTDDKIKLILVIIGSILCAFGLLYGGFWRTKMRKKFKLPGNSFCCGSSTITDYIQWLFCWSCSLAQEVRTANFYDIEKDGFYEKVMMDGGRPMLILIPLESGGNKSILRDSECRYKNEILFVLPNKEMEPPLSPIISVEEDIFVSIEL</sequence>
<name>A0ABD0UDH7_DENTH</name>
<keyword evidence="1" id="KW-0812">Transmembrane</keyword>
<dbReference type="Pfam" id="PF04749">
    <property type="entry name" value="PLAC8"/>
    <property type="match status" value="1"/>
</dbReference>
<evidence type="ECO:0000313" key="3">
    <source>
        <dbReference type="Proteomes" id="UP001552299"/>
    </source>
</evidence>
<dbReference type="Proteomes" id="UP001552299">
    <property type="component" value="Unassembled WGS sequence"/>
</dbReference>
<dbReference type="AlphaFoldDB" id="A0ABD0UDH7"/>
<dbReference type="InterPro" id="IPR021369">
    <property type="entry name" value="DUF2985"/>
</dbReference>
<feature type="transmembrane region" description="Helical" evidence="1">
    <location>
        <begin position="295"/>
        <end position="314"/>
    </location>
</feature>
<keyword evidence="1" id="KW-0472">Membrane</keyword>
<proteinExistence type="predicted"/>
<organism evidence="2 3">
    <name type="scientific">Dendrobium thyrsiflorum</name>
    <name type="common">Pinecone-like raceme dendrobium</name>
    <name type="synonym">Orchid</name>
    <dbReference type="NCBI Taxonomy" id="117978"/>
    <lineage>
        <taxon>Eukaryota</taxon>
        <taxon>Viridiplantae</taxon>
        <taxon>Streptophyta</taxon>
        <taxon>Embryophyta</taxon>
        <taxon>Tracheophyta</taxon>
        <taxon>Spermatophyta</taxon>
        <taxon>Magnoliopsida</taxon>
        <taxon>Liliopsida</taxon>
        <taxon>Asparagales</taxon>
        <taxon>Orchidaceae</taxon>
        <taxon>Epidendroideae</taxon>
        <taxon>Malaxideae</taxon>
        <taxon>Dendrobiinae</taxon>
        <taxon>Dendrobium</taxon>
    </lineage>
</organism>
<dbReference type="PANTHER" id="PTHR31045">
    <property type="entry name" value="PLAC8 FAMILY PROTEIN-RELATED"/>
    <property type="match status" value="1"/>
</dbReference>
<gene>
    <name evidence="2" type="ORF">M5K25_018858</name>
</gene>
<evidence type="ECO:0000256" key="1">
    <source>
        <dbReference type="SAM" id="Phobius"/>
    </source>
</evidence>
<feature type="transmembrane region" description="Helical" evidence="1">
    <location>
        <begin position="46"/>
        <end position="70"/>
    </location>
</feature>
<dbReference type="InterPro" id="IPR006461">
    <property type="entry name" value="PLAC_motif_containing"/>
</dbReference>
<feature type="transmembrane region" description="Helical" evidence="1">
    <location>
        <begin position="264"/>
        <end position="283"/>
    </location>
</feature>
<dbReference type="NCBIfam" id="TIGR01571">
    <property type="entry name" value="A_thal_Cys_rich"/>
    <property type="match status" value="1"/>
</dbReference>
<keyword evidence="1" id="KW-1133">Transmembrane helix</keyword>
<protein>
    <submittedName>
        <fullName evidence="2">Uncharacterized protein</fullName>
    </submittedName>
</protein>
<evidence type="ECO:0000313" key="2">
    <source>
        <dbReference type="EMBL" id="KAL0910773.1"/>
    </source>
</evidence>
<dbReference type="Pfam" id="PF11204">
    <property type="entry name" value="DUF2985"/>
    <property type="match status" value="1"/>
</dbReference>
<dbReference type="PANTHER" id="PTHR31045:SF19">
    <property type="entry name" value="OS03G0299800 PROTEIN"/>
    <property type="match status" value="1"/>
</dbReference>
<comment type="caution">
    <text evidence="2">The sequence shown here is derived from an EMBL/GenBank/DDBJ whole genome shotgun (WGS) entry which is preliminary data.</text>
</comment>
<keyword evidence="3" id="KW-1185">Reference proteome</keyword>
<dbReference type="EMBL" id="JANQDX010000015">
    <property type="protein sequence ID" value="KAL0910773.1"/>
    <property type="molecule type" value="Genomic_DNA"/>
</dbReference>